<dbReference type="EMBL" id="CP064942">
    <property type="protein sequence ID" value="QPH53588.1"/>
    <property type="molecule type" value="Genomic_DNA"/>
</dbReference>
<dbReference type="GO" id="GO:0019748">
    <property type="term" value="P:secondary metabolic process"/>
    <property type="evidence" value="ECO:0007669"/>
    <property type="project" value="InterPro"/>
</dbReference>
<proteinExistence type="predicted"/>
<accession>A0A7S9QC61</accession>
<evidence type="ECO:0000313" key="2">
    <source>
        <dbReference type="Proteomes" id="UP000594800"/>
    </source>
</evidence>
<reference evidence="1 2" key="1">
    <citation type="submission" date="2020-11" db="EMBL/GenBank/DDBJ databases">
        <title>Description of Pontivivens ytuae sp. nov. isolated from deep sea sediment of Mariana Trench.</title>
        <authorList>
            <person name="Wang Z."/>
            <person name="Sun Q.-L."/>
            <person name="Xu X.-D."/>
            <person name="Tang Y.-Z."/>
            <person name="Zhang J."/>
        </authorList>
    </citation>
    <scope>NUCLEOTIDE SEQUENCE [LARGE SCALE GENOMIC DNA]</scope>
    <source>
        <strain evidence="1 2">MT2928</strain>
    </source>
</reference>
<keyword evidence="1" id="KW-0808">Transferase</keyword>
<gene>
    <name evidence="1" type="ORF">I0K15_17680</name>
</gene>
<name>A0A7S9QC61_9RHOB</name>
<dbReference type="RefSeq" id="WP_196102797.1">
    <property type="nucleotide sequence ID" value="NZ_CP064942.1"/>
</dbReference>
<dbReference type="InterPro" id="IPR006748">
    <property type="entry name" value="NH2Glyco/OHUrea_AB-resist_kin"/>
</dbReference>
<dbReference type="Pfam" id="PF04655">
    <property type="entry name" value="APH_6_hur"/>
    <property type="match status" value="1"/>
</dbReference>
<dbReference type="InterPro" id="IPR011009">
    <property type="entry name" value="Kinase-like_dom_sf"/>
</dbReference>
<dbReference type="GO" id="GO:0016773">
    <property type="term" value="F:phosphotransferase activity, alcohol group as acceptor"/>
    <property type="evidence" value="ECO:0007669"/>
    <property type="project" value="InterPro"/>
</dbReference>
<organism evidence="1 2">
    <name type="scientific">Pontivivens ytuae</name>
    <dbReference type="NCBI Taxonomy" id="2789856"/>
    <lineage>
        <taxon>Bacteria</taxon>
        <taxon>Pseudomonadati</taxon>
        <taxon>Pseudomonadota</taxon>
        <taxon>Alphaproteobacteria</taxon>
        <taxon>Rhodobacterales</taxon>
        <taxon>Paracoccaceae</taxon>
        <taxon>Pontivivens</taxon>
    </lineage>
</organism>
<evidence type="ECO:0000313" key="1">
    <source>
        <dbReference type="EMBL" id="QPH53588.1"/>
    </source>
</evidence>
<protein>
    <submittedName>
        <fullName evidence="1">Aminoglycoside phosphotransferase</fullName>
    </submittedName>
</protein>
<sequence length="246" mass="26750">MGEALSGSESLVLPVARGSAPLVLKLQDRGPEAAHEADALRRWDGSGAVQLEAYDAERRALLIERCHPGTPLADAERTDPMDVILELLPRLTVDAGPGFTPLQAEARRWSATLPETWATAGKPCERALVDAAVDLLPELSAEDGSTLVNQDLHGHNILAAEREPWLAIDPKPLRGAPDFAPVPVIRSFEFGHSEKAVRYRLDRLSAELGLDRARVRGWTIGHTTAWGFGGAHDATHHQTVRWLIGI</sequence>
<dbReference type="AlphaFoldDB" id="A0A7S9QC61"/>
<keyword evidence="2" id="KW-1185">Reference proteome</keyword>
<dbReference type="Proteomes" id="UP000594800">
    <property type="component" value="Chromosome"/>
</dbReference>
<dbReference type="SUPFAM" id="SSF56112">
    <property type="entry name" value="Protein kinase-like (PK-like)"/>
    <property type="match status" value="1"/>
</dbReference>
<dbReference type="KEGG" id="poz:I0K15_17680"/>